<keyword evidence="1" id="KW-0732">Signal</keyword>
<reference evidence="4" key="1">
    <citation type="submission" date="2017-05" db="EMBL/GenBank/DDBJ databases">
        <authorList>
            <person name="Kirkegaard R."/>
            <person name="Mcilroy J S."/>
        </authorList>
    </citation>
    <scope>NUCLEOTIDE SEQUENCE [LARGE SCALE GENOMIC DNA]</scope>
</reference>
<dbReference type="AlphaFoldDB" id="A0A1Y6K2C7"/>
<dbReference type="InterPro" id="IPR030395">
    <property type="entry name" value="GP_PDE_dom"/>
</dbReference>
<feature type="signal peptide" evidence="1">
    <location>
        <begin position="1"/>
        <end position="27"/>
    </location>
</feature>
<evidence type="ECO:0000259" key="2">
    <source>
        <dbReference type="PROSITE" id="PS51704"/>
    </source>
</evidence>
<dbReference type="KEGG" id="abat:CFX1CAM_0758"/>
<accession>A0A1Y6K2C7</accession>
<evidence type="ECO:0000313" key="3">
    <source>
        <dbReference type="EMBL" id="SMX53823.1"/>
    </source>
</evidence>
<gene>
    <name evidence="3" type="ORF">CFX1CAM_0758</name>
</gene>
<evidence type="ECO:0000256" key="1">
    <source>
        <dbReference type="SAM" id="SignalP"/>
    </source>
</evidence>
<dbReference type="PROSITE" id="PS51704">
    <property type="entry name" value="GP_PDE"/>
    <property type="match status" value="1"/>
</dbReference>
<sequence length="317" mass="35317">MVLKMISFKNLVKVLFCLLMISGLLVACSNEKAVDTEMRREDMTTMDTSQVMIIAHRGARSLAPENTLPAAAKALENHADGWELDVAMSADGELVVLHDDTLERTSNVMDVFPERKPWSVYEFSLAELQQLDFGRWFVESDPFGQISEGNVAASDVEAFRGTKIPTLENALEFTRSNHWWVNIEIKDASGTPSDAVIVSEVVRLVEKMGMEDQVLISSFNWDYLSQVKALNPDLATGVLANSIVVDPVSLMKKLNAQAFHPGIKVTLAAQVQQLRENNYGVNVWTVNDVSDMERLIEMGVTGIITDFPQRLYPILNP</sequence>
<keyword evidence="4" id="KW-1185">Reference proteome</keyword>
<dbReference type="EMBL" id="LT859958">
    <property type="protein sequence ID" value="SMX53823.1"/>
    <property type="molecule type" value="Genomic_DNA"/>
</dbReference>
<dbReference type="Pfam" id="PF03009">
    <property type="entry name" value="GDPD"/>
    <property type="match status" value="1"/>
</dbReference>
<dbReference type="SUPFAM" id="SSF51695">
    <property type="entry name" value="PLC-like phosphodiesterases"/>
    <property type="match status" value="1"/>
</dbReference>
<dbReference type="PROSITE" id="PS51257">
    <property type="entry name" value="PROKAR_LIPOPROTEIN"/>
    <property type="match status" value="1"/>
</dbReference>
<dbReference type="InterPro" id="IPR017946">
    <property type="entry name" value="PLC-like_Pdiesterase_TIM-brl"/>
</dbReference>
<dbReference type="GO" id="GO:0006629">
    <property type="term" value="P:lipid metabolic process"/>
    <property type="evidence" value="ECO:0007669"/>
    <property type="project" value="InterPro"/>
</dbReference>
<dbReference type="PANTHER" id="PTHR46211">
    <property type="entry name" value="GLYCEROPHOSPHORYL DIESTER PHOSPHODIESTERASE"/>
    <property type="match status" value="1"/>
</dbReference>
<protein>
    <submittedName>
        <fullName evidence="3">Glycerophosphoryl diester phosphodiesterase</fullName>
    </submittedName>
</protein>
<feature type="domain" description="GP-PDE" evidence="2">
    <location>
        <begin position="51"/>
        <end position="315"/>
    </location>
</feature>
<evidence type="ECO:0000313" key="4">
    <source>
        <dbReference type="Proteomes" id="UP000195514"/>
    </source>
</evidence>
<dbReference type="Gene3D" id="3.20.20.190">
    <property type="entry name" value="Phosphatidylinositol (PI) phosphodiesterase"/>
    <property type="match status" value="1"/>
</dbReference>
<proteinExistence type="predicted"/>
<dbReference type="PANTHER" id="PTHR46211:SF14">
    <property type="entry name" value="GLYCEROPHOSPHODIESTER PHOSPHODIESTERASE"/>
    <property type="match status" value="1"/>
</dbReference>
<dbReference type="GO" id="GO:0008081">
    <property type="term" value="F:phosphoric diester hydrolase activity"/>
    <property type="evidence" value="ECO:0007669"/>
    <property type="project" value="InterPro"/>
</dbReference>
<feature type="chain" id="PRO_5012734975" evidence="1">
    <location>
        <begin position="28"/>
        <end position="317"/>
    </location>
</feature>
<dbReference type="Proteomes" id="UP000195514">
    <property type="component" value="Chromosome I"/>
</dbReference>
<name>A0A1Y6K2C7_9CHLR</name>
<organism evidence="3 4">
    <name type="scientific">Candidatus Brevifilum fermentans</name>
    <dbReference type="NCBI Taxonomy" id="1986204"/>
    <lineage>
        <taxon>Bacteria</taxon>
        <taxon>Bacillati</taxon>
        <taxon>Chloroflexota</taxon>
        <taxon>Anaerolineae</taxon>
        <taxon>Anaerolineales</taxon>
        <taxon>Anaerolineaceae</taxon>
        <taxon>Candidatus Brevifilum</taxon>
    </lineage>
</organism>